<dbReference type="PROSITE" id="PS50894">
    <property type="entry name" value="HPT"/>
    <property type="match status" value="1"/>
</dbReference>
<evidence type="ECO:0000256" key="3">
    <source>
        <dbReference type="ARBA" id="ARBA00023012"/>
    </source>
</evidence>
<evidence type="ECO:0000256" key="6">
    <source>
        <dbReference type="RuleBase" id="RU369004"/>
    </source>
</evidence>
<dbReference type="Gene3D" id="1.20.120.160">
    <property type="entry name" value="HPT domain"/>
    <property type="match status" value="1"/>
</dbReference>
<keyword evidence="2 6" id="KW-0932">Cytokinin signaling pathway</keyword>
<evidence type="ECO:0000256" key="4">
    <source>
        <dbReference type="ARBA" id="ARBA00023242"/>
    </source>
</evidence>
<dbReference type="OMA" id="FWEDSER"/>
<dbReference type="SUPFAM" id="SSF47226">
    <property type="entry name" value="Histidine-containing phosphotransfer domain, HPT domain"/>
    <property type="match status" value="1"/>
</dbReference>
<keyword evidence="4" id="KW-0539">Nucleus</keyword>
<dbReference type="OrthoDB" id="1673781at2759"/>
<dbReference type="GO" id="GO:0043424">
    <property type="term" value="F:protein histidine kinase binding"/>
    <property type="evidence" value="ECO:0007669"/>
    <property type="project" value="UniProtKB-UniRule"/>
</dbReference>
<keyword evidence="1" id="KW-0963">Cytoplasm</keyword>
<dbReference type="GO" id="GO:0005634">
    <property type="term" value="C:nucleus"/>
    <property type="evidence" value="ECO:0007669"/>
    <property type="project" value="UniProtKB-SubCell"/>
</dbReference>
<dbReference type="InterPro" id="IPR036641">
    <property type="entry name" value="HPT_dom_sf"/>
</dbReference>
<organism evidence="8 9">
    <name type="scientific">Ceratopteris richardii</name>
    <name type="common">Triangle waterfern</name>
    <dbReference type="NCBI Taxonomy" id="49495"/>
    <lineage>
        <taxon>Eukaryota</taxon>
        <taxon>Viridiplantae</taxon>
        <taxon>Streptophyta</taxon>
        <taxon>Embryophyta</taxon>
        <taxon>Tracheophyta</taxon>
        <taxon>Polypodiopsida</taxon>
        <taxon>Polypodiidae</taxon>
        <taxon>Polypodiales</taxon>
        <taxon>Pteridineae</taxon>
        <taxon>Pteridaceae</taxon>
        <taxon>Parkerioideae</taxon>
        <taxon>Ceratopteris</taxon>
    </lineage>
</organism>
<sequence>MAESPASSVELANLREKFIDLTNSLFQDGFLNNQFTQLQMLQDASNPEFVSEVITLFWEDSERLLMELTKELHKDPVDYRKVRAYVHQFEGSSSSVGARRLEALCVDFRGYAESKNGKGCLQSLQSIKEELSLNKHKLDSLLKRSRLLQPVGHLQWSIKQSCLPNAVNDASKR</sequence>
<dbReference type="Pfam" id="PF01627">
    <property type="entry name" value="Hpt"/>
    <property type="match status" value="1"/>
</dbReference>
<dbReference type="Proteomes" id="UP000825935">
    <property type="component" value="Chromosome 10"/>
</dbReference>
<dbReference type="InterPro" id="IPR008207">
    <property type="entry name" value="Sig_transdc_His_kin_Hpt_dom"/>
</dbReference>
<keyword evidence="5" id="KW-0597">Phosphoprotein</keyword>
<evidence type="ECO:0000259" key="7">
    <source>
        <dbReference type="PROSITE" id="PS50894"/>
    </source>
</evidence>
<comment type="domain">
    <text evidence="6">Histidine-containing phosphotransfer domain (HPt) contains an active histidine that mediates the phosphotransfer.</text>
</comment>
<name>A0A8T2TZV3_CERRI</name>
<comment type="function">
    <text evidence="6">Functions as a two-component phosphorelay mediators between cytokinin sensor histidine kinases and response regulators (B-type ARRs). Plays an important role in propagating cytokinin signal transduction.</text>
</comment>
<keyword evidence="9" id="KW-1185">Reference proteome</keyword>
<reference evidence="8" key="1">
    <citation type="submission" date="2021-08" db="EMBL/GenBank/DDBJ databases">
        <title>WGS assembly of Ceratopteris richardii.</title>
        <authorList>
            <person name="Marchant D.B."/>
            <person name="Chen G."/>
            <person name="Jenkins J."/>
            <person name="Shu S."/>
            <person name="Leebens-Mack J."/>
            <person name="Grimwood J."/>
            <person name="Schmutz J."/>
            <person name="Soltis P."/>
            <person name="Soltis D."/>
            <person name="Chen Z.-H."/>
        </authorList>
    </citation>
    <scope>NUCLEOTIDE SEQUENCE</scope>
    <source>
        <strain evidence="8">Whitten #5841</strain>
        <tissue evidence="8">Leaf</tissue>
    </source>
</reference>
<accession>A0A8T2TZV3</accession>
<dbReference type="GO" id="GO:0009736">
    <property type="term" value="P:cytokinin-activated signaling pathway"/>
    <property type="evidence" value="ECO:0007669"/>
    <property type="project" value="UniProtKB-KW"/>
</dbReference>
<protein>
    <recommendedName>
        <fullName evidence="6">Histidine-containing phosphotransfer protein</fullName>
    </recommendedName>
</protein>
<feature type="domain" description="HPt" evidence="7">
    <location>
        <begin position="46"/>
        <end position="141"/>
    </location>
</feature>
<evidence type="ECO:0000256" key="2">
    <source>
        <dbReference type="ARBA" id="ARBA00022864"/>
    </source>
</evidence>
<dbReference type="AlphaFoldDB" id="A0A8T2TZV3"/>
<evidence type="ECO:0000256" key="1">
    <source>
        <dbReference type="ARBA" id="ARBA00022490"/>
    </source>
</evidence>
<evidence type="ECO:0000256" key="5">
    <source>
        <dbReference type="PROSITE-ProRule" id="PRU00110"/>
    </source>
</evidence>
<evidence type="ECO:0000313" key="8">
    <source>
        <dbReference type="EMBL" id="KAH7427103.1"/>
    </source>
</evidence>
<proteinExistence type="predicted"/>
<dbReference type="GO" id="GO:0009927">
    <property type="term" value="F:histidine phosphotransfer kinase activity"/>
    <property type="evidence" value="ECO:0007669"/>
    <property type="project" value="UniProtKB-UniRule"/>
</dbReference>
<gene>
    <name evidence="8" type="ORF">KP509_10G030700</name>
</gene>
<dbReference type="PANTHER" id="PTHR28242">
    <property type="entry name" value="PHOSPHORELAY INTERMEDIATE PROTEIN YPD1"/>
    <property type="match status" value="1"/>
</dbReference>
<dbReference type="InterPro" id="IPR045871">
    <property type="entry name" value="AHP1-5/YPD1"/>
</dbReference>
<dbReference type="PANTHER" id="PTHR28242:SF52">
    <property type="entry name" value="PHOSPHORELAY INTERMEDIATE PROTEIN YPD1"/>
    <property type="match status" value="1"/>
</dbReference>
<dbReference type="GO" id="GO:0000160">
    <property type="term" value="P:phosphorelay signal transduction system"/>
    <property type="evidence" value="ECO:0007669"/>
    <property type="project" value="UniProtKB-UniRule"/>
</dbReference>
<dbReference type="GO" id="GO:0005829">
    <property type="term" value="C:cytosol"/>
    <property type="evidence" value="ECO:0007669"/>
    <property type="project" value="UniProtKB-SubCell"/>
</dbReference>
<comment type="caution">
    <text evidence="8">The sequence shown here is derived from an EMBL/GenBank/DDBJ whole genome shotgun (WGS) entry which is preliminary data.</text>
</comment>
<keyword evidence="3 6" id="KW-0902">Two-component regulatory system</keyword>
<dbReference type="EMBL" id="CM035415">
    <property type="protein sequence ID" value="KAH7427103.1"/>
    <property type="molecule type" value="Genomic_DNA"/>
</dbReference>
<dbReference type="FunFam" id="1.20.120.160:FF:000001">
    <property type="entry name" value="Histidine-containing phosphotransfer protein 1"/>
    <property type="match status" value="1"/>
</dbReference>
<feature type="modified residue" description="Phosphohistidine" evidence="5">
    <location>
        <position position="87"/>
    </location>
</feature>
<comment type="subcellular location">
    <subcellularLocation>
        <location evidence="6">Cytoplasm</location>
        <location evidence="6">Cytosol</location>
    </subcellularLocation>
    <subcellularLocation>
        <location evidence="6">Nucleus</location>
    </subcellularLocation>
</comment>
<evidence type="ECO:0000313" key="9">
    <source>
        <dbReference type="Proteomes" id="UP000825935"/>
    </source>
</evidence>